<proteinExistence type="predicted"/>
<evidence type="ECO:0000256" key="2">
    <source>
        <dbReference type="ARBA" id="ARBA00022759"/>
    </source>
</evidence>
<comment type="caution">
    <text evidence="5">The sequence shown here is derived from an EMBL/GenBank/DDBJ whole genome shotgun (WGS) entry which is preliminary data.</text>
</comment>
<dbReference type="EMBL" id="JACHGK010000030">
    <property type="protein sequence ID" value="MBB6447811.1"/>
    <property type="molecule type" value="Genomic_DNA"/>
</dbReference>
<dbReference type="Gene3D" id="2.40.50.90">
    <property type="match status" value="1"/>
</dbReference>
<dbReference type="RefSeq" id="WP_343065374.1">
    <property type="nucleotide sequence ID" value="NZ_JACHGK010000030.1"/>
</dbReference>
<dbReference type="EC" id="3.1.31.1" evidence="5"/>
<evidence type="ECO:0000256" key="1">
    <source>
        <dbReference type="ARBA" id="ARBA00022722"/>
    </source>
</evidence>
<dbReference type="InterPro" id="IPR016071">
    <property type="entry name" value="Staphylococal_nuclease_OB-fold"/>
</dbReference>
<dbReference type="GO" id="GO:1990599">
    <property type="term" value="F:3' overhang single-stranded DNA endodeoxyribonuclease activity"/>
    <property type="evidence" value="ECO:0007669"/>
    <property type="project" value="UniProtKB-EC"/>
</dbReference>
<dbReference type="PROSITE" id="PS50830">
    <property type="entry name" value="TNASE_3"/>
    <property type="match status" value="1"/>
</dbReference>
<evidence type="ECO:0000256" key="3">
    <source>
        <dbReference type="ARBA" id="ARBA00022801"/>
    </source>
</evidence>
<dbReference type="InterPro" id="IPR035437">
    <property type="entry name" value="SNase_OB-fold_sf"/>
</dbReference>
<evidence type="ECO:0000313" key="6">
    <source>
        <dbReference type="Proteomes" id="UP000531594"/>
    </source>
</evidence>
<dbReference type="SUPFAM" id="SSF50199">
    <property type="entry name" value="Staphylococcal nuclease"/>
    <property type="match status" value="1"/>
</dbReference>
<reference evidence="5 6" key="1">
    <citation type="submission" date="2020-08" db="EMBL/GenBank/DDBJ databases">
        <title>Genomic Encyclopedia of Type Strains, Phase IV (KMG-IV): sequencing the most valuable type-strain genomes for metagenomic binning, comparative biology and taxonomic classification.</title>
        <authorList>
            <person name="Goeker M."/>
        </authorList>
    </citation>
    <scope>NUCLEOTIDE SEQUENCE [LARGE SCALE GENOMIC DNA]</scope>
    <source>
        <strain evidence="5 6">DSM 5391</strain>
    </source>
</reference>
<keyword evidence="6" id="KW-1185">Reference proteome</keyword>
<dbReference type="AlphaFoldDB" id="A0A7X0HW16"/>
<keyword evidence="1" id="KW-0540">Nuclease</keyword>
<keyword evidence="3 5" id="KW-0378">Hydrolase</keyword>
<dbReference type="CDD" id="cd00175">
    <property type="entry name" value="SNc"/>
    <property type="match status" value="1"/>
</dbReference>
<evidence type="ECO:0000259" key="4">
    <source>
        <dbReference type="PROSITE" id="PS50830"/>
    </source>
</evidence>
<protein>
    <submittedName>
        <fullName evidence="5">Micrococcal nuclease</fullName>
        <ecNumber evidence="5">3.1.31.1</ecNumber>
    </submittedName>
</protein>
<dbReference type="PANTHER" id="PTHR12302">
    <property type="entry name" value="EBNA2 BINDING PROTEIN P100"/>
    <property type="match status" value="1"/>
</dbReference>
<dbReference type="Proteomes" id="UP000531594">
    <property type="component" value="Unassembled WGS sequence"/>
</dbReference>
<sequence length="203" mass="23338">MKINGQVESVRFLLVDTPETNHPRLGEQPFGQEAKSFTKKLLEGKIVQLEKDVSDRDKYGRLLYYLYVDGKSVQEELLRNGLARVAYIYAPNTKYVDQYYAIQKEAQANSVGIWSVENYAQEDGFHEEIIEGEKTETNNQNQSAEKPKEECNIKGNISSRGDKIYHMPGQQYYDVTQIDPSKGEQYFCSREDAEQAGFRASQR</sequence>
<dbReference type="SMART" id="SM00318">
    <property type="entry name" value="SNc"/>
    <property type="match status" value="1"/>
</dbReference>
<accession>A0A7X0HW16</accession>
<organism evidence="5 6">
    <name type="scientific">Bacillus benzoevorans</name>
    <dbReference type="NCBI Taxonomy" id="1456"/>
    <lineage>
        <taxon>Bacteria</taxon>
        <taxon>Bacillati</taxon>
        <taxon>Bacillota</taxon>
        <taxon>Bacilli</taxon>
        <taxon>Bacillales</taxon>
        <taxon>Bacillaceae</taxon>
        <taxon>Bacillus</taxon>
    </lineage>
</organism>
<keyword evidence="2" id="KW-0255">Endonuclease</keyword>
<feature type="domain" description="TNase-like" evidence="4">
    <location>
        <begin position="1"/>
        <end position="116"/>
    </location>
</feature>
<dbReference type="Pfam" id="PF00565">
    <property type="entry name" value="SNase"/>
    <property type="match status" value="1"/>
</dbReference>
<dbReference type="PANTHER" id="PTHR12302:SF3">
    <property type="entry name" value="SERINE_THREONINE-PROTEIN KINASE 31"/>
    <property type="match status" value="1"/>
</dbReference>
<name>A0A7X0HW16_9BACI</name>
<evidence type="ECO:0000313" key="5">
    <source>
        <dbReference type="EMBL" id="MBB6447811.1"/>
    </source>
</evidence>
<gene>
    <name evidence="5" type="ORF">HNR53_004521</name>
</gene>